<dbReference type="InterPro" id="IPR002898">
    <property type="entry name" value="MotA_ExbB_proton_chnl"/>
</dbReference>
<accession>A0A239ISJ9</accession>
<dbReference type="NCBIfam" id="NF006583">
    <property type="entry name" value="PRK09109.1"/>
    <property type="match status" value="1"/>
</dbReference>
<dbReference type="GO" id="GO:0005886">
    <property type="term" value="C:plasma membrane"/>
    <property type="evidence" value="ECO:0007669"/>
    <property type="project" value="UniProtKB-SubCell"/>
</dbReference>
<keyword evidence="7" id="KW-0653">Protein transport</keyword>
<name>A0A239ISJ9_9BACT</name>
<evidence type="ECO:0000256" key="5">
    <source>
        <dbReference type="ARBA" id="ARBA00022989"/>
    </source>
</evidence>
<feature type="transmembrane region" description="Helical" evidence="8">
    <location>
        <begin position="151"/>
        <end position="169"/>
    </location>
</feature>
<evidence type="ECO:0000256" key="4">
    <source>
        <dbReference type="ARBA" id="ARBA00022779"/>
    </source>
</evidence>
<evidence type="ECO:0000256" key="2">
    <source>
        <dbReference type="ARBA" id="ARBA00022475"/>
    </source>
</evidence>
<comment type="subcellular location">
    <subcellularLocation>
        <location evidence="1">Cell membrane</location>
        <topology evidence="1">Multi-pass membrane protein</topology>
    </subcellularLocation>
    <subcellularLocation>
        <location evidence="7">Membrane</location>
        <topology evidence="7">Multi-pass membrane protein</topology>
    </subcellularLocation>
</comment>
<dbReference type="Pfam" id="PF01618">
    <property type="entry name" value="MotA_ExbB"/>
    <property type="match status" value="1"/>
</dbReference>
<reference evidence="11 12" key="1">
    <citation type="submission" date="2017-06" db="EMBL/GenBank/DDBJ databases">
        <authorList>
            <person name="Kim H.J."/>
            <person name="Triplett B.A."/>
        </authorList>
    </citation>
    <scope>NUCLEOTIDE SEQUENCE [LARGE SCALE GENOMIC DNA]</scope>
    <source>
        <strain evidence="11 12">DSM 18704</strain>
    </source>
</reference>
<evidence type="ECO:0000259" key="9">
    <source>
        <dbReference type="Pfam" id="PF01618"/>
    </source>
</evidence>
<dbReference type="AlphaFoldDB" id="A0A239ISJ9"/>
<evidence type="ECO:0000256" key="3">
    <source>
        <dbReference type="ARBA" id="ARBA00022692"/>
    </source>
</evidence>
<keyword evidence="5 8" id="KW-1133">Transmembrane helix</keyword>
<organism evidence="11 12">
    <name type="scientific">Granulicella rosea</name>
    <dbReference type="NCBI Taxonomy" id="474952"/>
    <lineage>
        <taxon>Bacteria</taxon>
        <taxon>Pseudomonadati</taxon>
        <taxon>Acidobacteriota</taxon>
        <taxon>Terriglobia</taxon>
        <taxon>Terriglobales</taxon>
        <taxon>Acidobacteriaceae</taxon>
        <taxon>Granulicella</taxon>
    </lineage>
</organism>
<dbReference type="Pfam" id="PF20560">
    <property type="entry name" value="MotA_N"/>
    <property type="match status" value="1"/>
</dbReference>
<evidence type="ECO:0000259" key="10">
    <source>
        <dbReference type="Pfam" id="PF20560"/>
    </source>
</evidence>
<feature type="domain" description="Motility protein A N-terminal" evidence="10">
    <location>
        <begin position="7"/>
        <end position="92"/>
    </location>
</feature>
<keyword evidence="7" id="KW-0813">Transport</keyword>
<keyword evidence="3 8" id="KW-0812">Transmembrane</keyword>
<dbReference type="OrthoDB" id="9806929at2"/>
<dbReference type="InterPro" id="IPR046786">
    <property type="entry name" value="MotA_N"/>
</dbReference>
<gene>
    <name evidence="11" type="ORF">SAMN05421770_103248</name>
</gene>
<sequence>MDIASIGGIILAIVGILAGMMIEGGNIGQITQPTAAMIVVGGTIGAVMLQFPMNIFLAACKDLVKVFLHKGADGEAILMQIVEFANKARKSGIVSLDGDLAQVNDPFLKQALMLAVDGTESSEVRKIMQLELENKSEIEEKIPAVFEAMGGYSPTVGIIGAVLGLIQVMKNLDNIDEVGRGIATAFVATIYGVAMANLICLPAAGKLKFRHREETMIKEMMLEGVISILEGMNPRMIETKLRTYLFETGHKPAAEGARQPQEAQA</sequence>
<feature type="domain" description="MotA/TolQ/ExbB proton channel" evidence="9">
    <location>
        <begin position="102"/>
        <end position="219"/>
    </location>
</feature>
<feature type="transmembrane region" description="Helical" evidence="8">
    <location>
        <begin position="5"/>
        <end position="22"/>
    </location>
</feature>
<feature type="transmembrane region" description="Helical" evidence="8">
    <location>
        <begin position="181"/>
        <end position="204"/>
    </location>
</feature>
<evidence type="ECO:0000256" key="8">
    <source>
        <dbReference type="SAM" id="Phobius"/>
    </source>
</evidence>
<dbReference type="EMBL" id="FZOU01000003">
    <property type="protein sequence ID" value="SNS96362.1"/>
    <property type="molecule type" value="Genomic_DNA"/>
</dbReference>
<evidence type="ECO:0000313" key="12">
    <source>
        <dbReference type="Proteomes" id="UP000198356"/>
    </source>
</evidence>
<keyword evidence="12" id="KW-1185">Reference proteome</keyword>
<dbReference type="Proteomes" id="UP000198356">
    <property type="component" value="Unassembled WGS sequence"/>
</dbReference>
<evidence type="ECO:0000256" key="7">
    <source>
        <dbReference type="RuleBase" id="RU004057"/>
    </source>
</evidence>
<keyword evidence="2" id="KW-1003">Cell membrane</keyword>
<feature type="transmembrane region" description="Helical" evidence="8">
    <location>
        <begin position="34"/>
        <end position="60"/>
    </location>
</feature>
<proteinExistence type="inferred from homology"/>
<keyword evidence="6 8" id="KW-0472">Membrane</keyword>
<dbReference type="PANTHER" id="PTHR30433:SF3">
    <property type="entry name" value="MOTILITY PROTEIN A"/>
    <property type="match status" value="1"/>
</dbReference>
<keyword evidence="4" id="KW-0283">Flagellar rotation</keyword>
<evidence type="ECO:0000256" key="6">
    <source>
        <dbReference type="ARBA" id="ARBA00023136"/>
    </source>
</evidence>
<dbReference type="InterPro" id="IPR047055">
    <property type="entry name" value="MotA-like"/>
</dbReference>
<dbReference type="RefSeq" id="WP_089408364.1">
    <property type="nucleotide sequence ID" value="NZ_FZOU01000003.1"/>
</dbReference>
<dbReference type="GO" id="GO:0006935">
    <property type="term" value="P:chemotaxis"/>
    <property type="evidence" value="ECO:0007669"/>
    <property type="project" value="InterPro"/>
</dbReference>
<evidence type="ECO:0000313" key="11">
    <source>
        <dbReference type="EMBL" id="SNS96362.1"/>
    </source>
</evidence>
<comment type="similarity">
    <text evidence="7">Belongs to the exbB/tolQ family.</text>
</comment>
<dbReference type="GO" id="GO:0071978">
    <property type="term" value="P:bacterial-type flagellum-dependent swarming motility"/>
    <property type="evidence" value="ECO:0007669"/>
    <property type="project" value="InterPro"/>
</dbReference>
<protein>
    <submittedName>
        <fullName evidence="11">Chemotaxis protein MotA</fullName>
    </submittedName>
</protein>
<evidence type="ECO:0000256" key="1">
    <source>
        <dbReference type="ARBA" id="ARBA00004651"/>
    </source>
</evidence>
<dbReference type="PANTHER" id="PTHR30433">
    <property type="entry name" value="CHEMOTAXIS PROTEIN MOTA"/>
    <property type="match status" value="1"/>
</dbReference>
<dbReference type="GO" id="GO:0015031">
    <property type="term" value="P:protein transport"/>
    <property type="evidence" value="ECO:0007669"/>
    <property type="project" value="UniProtKB-KW"/>
</dbReference>